<dbReference type="InterPro" id="IPR009725">
    <property type="entry name" value="3_dmu_93_MTrfase"/>
</dbReference>
<dbReference type="Gene3D" id="3.10.180.10">
    <property type="entry name" value="2,3-Dihydroxybiphenyl 1,2-Dioxygenase, domain 1"/>
    <property type="match status" value="1"/>
</dbReference>
<dbReference type="GO" id="GO:0032259">
    <property type="term" value="P:methylation"/>
    <property type="evidence" value="ECO:0007669"/>
    <property type="project" value="UniProtKB-KW"/>
</dbReference>
<dbReference type="GO" id="GO:0008168">
    <property type="term" value="F:methyltransferase activity"/>
    <property type="evidence" value="ECO:0007669"/>
    <property type="project" value="UniProtKB-KW"/>
</dbReference>
<name>A0A1E7K2E5_9ACTN</name>
<dbReference type="RefSeq" id="WP_019357408.1">
    <property type="nucleotide sequence ID" value="NZ_LJGV01000022.1"/>
</dbReference>
<dbReference type="PIRSF" id="PIRSF021700">
    <property type="entry name" value="3_dmu_93_MTrfase"/>
    <property type="match status" value="1"/>
</dbReference>
<dbReference type="Proteomes" id="UP000175829">
    <property type="component" value="Unassembled WGS sequence"/>
</dbReference>
<evidence type="ECO:0000259" key="1">
    <source>
        <dbReference type="Pfam" id="PF06983"/>
    </source>
</evidence>
<protein>
    <submittedName>
        <fullName evidence="2">3-demethylubiquinone-9 3-methyltransferase</fullName>
    </submittedName>
</protein>
<dbReference type="PANTHER" id="PTHR33990:SF2">
    <property type="entry name" value="PHNB-LIKE DOMAIN-CONTAINING PROTEIN"/>
    <property type="match status" value="1"/>
</dbReference>
<dbReference type="PATRIC" id="fig|943816.4.peg.1387"/>
<feature type="domain" description="PhnB-like" evidence="1">
    <location>
        <begin position="5"/>
        <end position="120"/>
    </location>
</feature>
<dbReference type="EMBL" id="LJGV01000022">
    <property type="protein sequence ID" value="OEU98092.1"/>
    <property type="molecule type" value="Genomic_DNA"/>
</dbReference>
<keyword evidence="2" id="KW-0489">Methyltransferase</keyword>
<keyword evidence="2" id="KW-0808">Transferase</keyword>
<reference evidence="2 3" key="1">
    <citation type="journal article" date="2016" name="Front. Microbiol.">
        <title>Comparative Genomics Analysis of Streptomyces Species Reveals Their Adaptation to the Marine Environment and Their Diversity at the Genomic Level.</title>
        <authorList>
            <person name="Tian X."/>
            <person name="Zhang Z."/>
            <person name="Yang T."/>
            <person name="Chen M."/>
            <person name="Li J."/>
            <person name="Chen F."/>
            <person name="Yang J."/>
            <person name="Li W."/>
            <person name="Zhang B."/>
            <person name="Zhang Z."/>
            <person name="Wu J."/>
            <person name="Zhang C."/>
            <person name="Long L."/>
            <person name="Xiao J."/>
        </authorList>
    </citation>
    <scope>NUCLEOTIDE SEQUENCE [LARGE SCALE GENOMIC DNA]</scope>
    <source>
        <strain evidence="2 3">SCSIO M10379</strain>
    </source>
</reference>
<sequence>MMQPQKIKTFLWYDGQAEEAARFYVSLFAGSRVVEVTHYNDAAPGETGSVMTVVFELAGQQFVALNGGPQFSFTEAVSLQVDCETQDEVDDLWAKLTAEGGQEGPCGWLKDKYGLSWQIVPRRLLELVGSPDPKVSEPATRAMLRMRKLDLNALEEAVRQGSA</sequence>
<gene>
    <name evidence="2" type="ORF">AN217_09905</name>
</gene>
<evidence type="ECO:0000313" key="2">
    <source>
        <dbReference type="EMBL" id="OEU98092.1"/>
    </source>
</evidence>
<comment type="caution">
    <text evidence="2">The sequence shown here is derived from an EMBL/GenBank/DDBJ whole genome shotgun (WGS) entry which is preliminary data.</text>
</comment>
<dbReference type="PANTHER" id="PTHR33990">
    <property type="entry name" value="PROTEIN YJDN-RELATED"/>
    <property type="match status" value="1"/>
</dbReference>
<proteinExistence type="predicted"/>
<dbReference type="Pfam" id="PF06983">
    <property type="entry name" value="3-dmu-9_3-mt"/>
    <property type="match status" value="1"/>
</dbReference>
<accession>A0A1E7K2E5</accession>
<organism evidence="2 3">
    <name type="scientific">Streptomyces qinglanensis</name>
    <dbReference type="NCBI Taxonomy" id="943816"/>
    <lineage>
        <taxon>Bacteria</taxon>
        <taxon>Bacillati</taxon>
        <taxon>Actinomycetota</taxon>
        <taxon>Actinomycetes</taxon>
        <taxon>Kitasatosporales</taxon>
        <taxon>Streptomycetaceae</taxon>
        <taxon>Streptomyces</taxon>
    </lineage>
</organism>
<evidence type="ECO:0000313" key="3">
    <source>
        <dbReference type="Proteomes" id="UP000175829"/>
    </source>
</evidence>
<dbReference type="InterPro" id="IPR028973">
    <property type="entry name" value="PhnB-like"/>
</dbReference>
<dbReference type="SUPFAM" id="SSF54593">
    <property type="entry name" value="Glyoxalase/Bleomycin resistance protein/Dihydroxybiphenyl dioxygenase"/>
    <property type="match status" value="1"/>
</dbReference>
<dbReference type="InterPro" id="IPR029068">
    <property type="entry name" value="Glyas_Bleomycin-R_OHBP_Dase"/>
</dbReference>
<dbReference type="AlphaFoldDB" id="A0A1E7K2E5"/>
<dbReference type="CDD" id="cd06588">
    <property type="entry name" value="PhnB_like"/>
    <property type="match status" value="1"/>
</dbReference>
<keyword evidence="2" id="KW-0830">Ubiquinone</keyword>